<dbReference type="SMART" id="SM00849">
    <property type="entry name" value="Lactamase_B"/>
    <property type="match status" value="1"/>
</dbReference>
<dbReference type="CDD" id="cd07720">
    <property type="entry name" value="OPHC2-like_MBL-fold"/>
    <property type="match status" value="1"/>
</dbReference>
<keyword evidence="7" id="KW-1185">Reference proteome</keyword>
<evidence type="ECO:0000256" key="4">
    <source>
        <dbReference type="ARBA" id="ARBA00022833"/>
    </source>
</evidence>
<dbReference type="EMBL" id="JACIGE010000001">
    <property type="protein sequence ID" value="MBB4245798.1"/>
    <property type="molecule type" value="Genomic_DNA"/>
</dbReference>
<dbReference type="GO" id="GO:0016787">
    <property type="term" value="F:hydrolase activity"/>
    <property type="evidence" value="ECO:0007669"/>
    <property type="project" value="UniProtKB-KW"/>
</dbReference>
<dbReference type="PANTHER" id="PTHR42978">
    <property type="entry name" value="QUORUM-QUENCHING LACTONASE YTNP-RELATED-RELATED"/>
    <property type="match status" value="1"/>
</dbReference>
<dbReference type="Pfam" id="PF00753">
    <property type="entry name" value="Lactamase_B"/>
    <property type="match status" value="1"/>
</dbReference>
<dbReference type="Proteomes" id="UP000587070">
    <property type="component" value="Unassembled WGS sequence"/>
</dbReference>
<dbReference type="PANTHER" id="PTHR42978:SF6">
    <property type="entry name" value="QUORUM-QUENCHING LACTONASE YTNP-RELATED"/>
    <property type="match status" value="1"/>
</dbReference>
<dbReference type="InterPro" id="IPR036866">
    <property type="entry name" value="RibonucZ/Hydroxyglut_hydro"/>
</dbReference>
<organism evidence="6 7">
    <name type="scientific">Rhodocyclus tenuis</name>
    <name type="common">Rhodospirillum tenue</name>
    <dbReference type="NCBI Taxonomy" id="1066"/>
    <lineage>
        <taxon>Bacteria</taxon>
        <taxon>Pseudomonadati</taxon>
        <taxon>Pseudomonadota</taxon>
        <taxon>Betaproteobacteria</taxon>
        <taxon>Rhodocyclales</taxon>
        <taxon>Rhodocyclaceae</taxon>
        <taxon>Rhodocyclus</taxon>
    </lineage>
</organism>
<comment type="caution">
    <text evidence="6">The sequence shown here is derived from an EMBL/GenBank/DDBJ whole genome shotgun (WGS) entry which is preliminary data.</text>
</comment>
<evidence type="ECO:0000259" key="5">
    <source>
        <dbReference type="SMART" id="SM00849"/>
    </source>
</evidence>
<evidence type="ECO:0000256" key="1">
    <source>
        <dbReference type="ARBA" id="ARBA00007749"/>
    </source>
</evidence>
<evidence type="ECO:0000256" key="2">
    <source>
        <dbReference type="ARBA" id="ARBA00022723"/>
    </source>
</evidence>
<sequence>MLMNFARNITRASLAVALTLGLAGGVALLPLTAQAEAVQIKTQVPGYYRQMLGKAEVTALFDGVVELDRNLLKNSSPGEVQRLLARMFVASPKLQTGVNAFLINTSDKLVLVDTGAAGLFGPSLGRVLDNLQAAGYSPEQVDVVLITHLHGDHMGGLIGSDGKPAFRNAVVRVPKVDADFWLSEDVARQAPPDKQAFFAMARNVAAPLIASGQWQTFVLGDDLAPGFTAVSTPGHTPGHTAYLLQSDGQQLLFWGDLVHSAAVQFAKPDVTMEFDTDQKQAAETRRRIFAQTAADKALVAGAHLPFPGLGHVRAEAQKSYTWVPVEFGPVK</sequence>
<dbReference type="RefSeq" id="WP_228273745.1">
    <property type="nucleotide sequence ID" value="NZ_JACIGE010000001.1"/>
</dbReference>
<dbReference type="InterPro" id="IPR051013">
    <property type="entry name" value="MBL_superfamily_lactonases"/>
</dbReference>
<dbReference type="Gene3D" id="3.60.15.10">
    <property type="entry name" value="Ribonuclease Z/Hydroxyacylglutathione hydrolase-like"/>
    <property type="match status" value="1"/>
</dbReference>
<dbReference type="InterPro" id="IPR001279">
    <property type="entry name" value="Metallo-B-lactamas"/>
</dbReference>
<dbReference type="SUPFAM" id="SSF56281">
    <property type="entry name" value="Metallo-hydrolase/oxidoreductase"/>
    <property type="match status" value="1"/>
</dbReference>
<proteinExistence type="inferred from homology"/>
<feature type="domain" description="Metallo-beta-lactamase" evidence="5">
    <location>
        <begin position="97"/>
        <end position="303"/>
    </location>
</feature>
<dbReference type="AlphaFoldDB" id="A0A840G4X4"/>
<dbReference type="GO" id="GO:0046872">
    <property type="term" value="F:metal ion binding"/>
    <property type="evidence" value="ECO:0007669"/>
    <property type="project" value="UniProtKB-KW"/>
</dbReference>
<evidence type="ECO:0000313" key="7">
    <source>
        <dbReference type="Proteomes" id="UP000587070"/>
    </source>
</evidence>
<keyword evidence="2" id="KW-0479">Metal-binding</keyword>
<evidence type="ECO:0000256" key="3">
    <source>
        <dbReference type="ARBA" id="ARBA00022801"/>
    </source>
</evidence>
<keyword evidence="3 6" id="KW-0378">Hydrolase</keyword>
<keyword evidence="4" id="KW-0862">Zinc</keyword>
<evidence type="ECO:0000313" key="6">
    <source>
        <dbReference type="EMBL" id="MBB4245798.1"/>
    </source>
</evidence>
<comment type="similarity">
    <text evidence="1">Belongs to the metallo-beta-lactamase superfamily.</text>
</comment>
<name>A0A840G4X4_RHOTE</name>
<protein>
    <submittedName>
        <fullName evidence="6">Glyoxylase-like metal-dependent hydrolase (Beta-lactamase superfamily II)</fullName>
    </submittedName>
</protein>
<reference evidence="6 7" key="1">
    <citation type="submission" date="2020-08" db="EMBL/GenBank/DDBJ databases">
        <title>Genome sequencing of Purple Non-Sulfur Bacteria from various extreme environments.</title>
        <authorList>
            <person name="Mayer M."/>
        </authorList>
    </citation>
    <scope>NUCLEOTIDE SEQUENCE [LARGE SCALE GENOMIC DNA]</scope>
    <source>
        <strain evidence="6 7">2761</strain>
    </source>
</reference>
<accession>A0A840G4X4</accession>
<gene>
    <name evidence="6" type="ORF">GGD90_000147</name>
</gene>